<dbReference type="EMBL" id="GL349438">
    <property type="protein sequence ID" value="KNC54789.1"/>
    <property type="molecule type" value="Genomic_DNA"/>
</dbReference>
<dbReference type="AlphaFoldDB" id="A0A0L0DR51"/>
<keyword evidence="2" id="KW-0812">Transmembrane</keyword>
<evidence type="ECO:0000313" key="3">
    <source>
        <dbReference type="EMBL" id="KNC54789.1"/>
    </source>
</evidence>
<evidence type="ECO:0000313" key="4">
    <source>
        <dbReference type="Proteomes" id="UP000054408"/>
    </source>
</evidence>
<evidence type="ECO:0000256" key="2">
    <source>
        <dbReference type="SAM" id="Phobius"/>
    </source>
</evidence>
<dbReference type="GeneID" id="25561385"/>
<organism evidence="3 4">
    <name type="scientific">Thecamonas trahens ATCC 50062</name>
    <dbReference type="NCBI Taxonomy" id="461836"/>
    <lineage>
        <taxon>Eukaryota</taxon>
        <taxon>Apusozoa</taxon>
        <taxon>Apusomonadida</taxon>
        <taxon>Apusomonadidae</taxon>
        <taxon>Thecamonas</taxon>
    </lineage>
</organism>
<proteinExistence type="predicted"/>
<feature type="transmembrane region" description="Helical" evidence="2">
    <location>
        <begin position="131"/>
        <end position="157"/>
    </location>
</feature>
<keyword evidence="2" id="KW-0472">Membrane</keyword>
<feature type="region of interest" description="Disordered" evidence="1">
    <location>
        <begin position="206"/>
        <end position="247"/>
    </location>
</feature>
<feature type="compositionally biased region" description="Low complexity" evidence="1">
    <location>
        <begin position="208"/>
        <end position="231"/>
    </location>
</feature>
<name>A0A0L0DR51_THETB</name>
<keyword evidence="2" id="KW-1133">Transmembrane helix</keyword>
<dbReference type="RefSeq" id="XP_013761689.1">
    <property type="nucleotide sequence ID" value="XM_013906235.1"/>
</dbReference>
<dbReference type="Proteomes" id="UP000054408">
    <property type="component" value="Unassembled WGS sequence"/>
</dbReference>
<sequence length="247" mass="25640">MSTVRSTALSTAKTLWAKAGPVSASPVVATLDVAIATKMRPKLLKSPAAVAPYYKFVHCWTDTAPQADPAEPAAHGADWDELDEAACAVAARALGADAPFSWRGEEYFVTTPRLHAFYGVPVYAESSRFSAIAVVFAGAAIWIATSTAPIHSLVYAVESWLKSSVLLISAFIHPSIFISSTAYELAGKSSRLKTFGPEPAMVPRESTVALRSSQASASASTSASQLAVQASAPPPPTSSAASTGPAA</sequence>
<accession>A0A0L0DR51</accession>
<evidence type="ECO:0000256" key="1">
    <source>
        <dbReference type="SAM" id="MobiDB-lite"/>
    </source>
</evidence>
<keyword evidence="4" id="KW-1185">Reference proteome</keyword>
<feature type="transmembrane region" description="Helical" evidence="2">
    <location>
        <begin position="163"/>
        <end position="183"/>
    </location>
</feature>
<protein>
    <submittedName>
        <fullName evidence="3">Uncharacterized protein</fullName>
    </submittedName>
</protein>
<gene>
    <name evidence="3" type="ORF">AMSG_01641</name>
</gene>
<feature type="compositionally biased region" description="Low complexity" evidence="1">
    <location>
        <begin position="238"/>
        <end position="247"/>
    </location>
</feature>
<reference evidence="3 4" key="1">
    <citation type="submission" date="2010-05" db="EMBL/GenBank/DDBJ databases">
        <title>The Genome Sequence of Thecamonas trahens ATCC 50062.</title>
        <authorList>
            <consortium name="The Broad Institute Genome Sequencing Platform"/>
            <person name="Russ C."/>
            <person name="Cuomo C."/>
            <person name="Shea T."/>
            <person name="Young S.K."/>
            <person name="Zeng Q."/>
            <person name="Koehrsen M."/>
            <person name="Haas B."/>
            <person name="Borodovsky M."/>
            <person name="Guigo R."/>
            <person name="Alvarado L."/>
            <person name="Berlin A."/>
            <person name="Bochicchio J."/>
            <person name="Borenstein D."/>
            <person name="Chapman S."/>
            <person name="Chen Z."/>
            <person name="Freedman E."/>
            <person name="Gellesch M."/>
            <person name="Goldberg J."/>
            <person name="Griggs A."/>
            <person name="Gujja S."/>
            <person name="Heilman E."/>
            <person name="Heiman D."/>
            <person name="Hepburn T."/>
            <person name="Howarth C."/>
            <person name="Jen D."/>
            <person name="Larson L."/>
            <person name="Mehta T."/>
            <person name="Park D."/>
            <person name="Pearson M."/>
            <person name="Roberts A."/>
            <person name="Saif S."/>
            <person name="Shenoy N."/>
            <person name="Sisk P."/>
            <person name="Stolte C."/>
            <person name="Sykes S."/>
            <person name="Thomson T."/>
            <person name="Walk T."/>
            <person name="White J."/>
            <person name="Yandava C."/>
            <person name="Burger G."/>
            <person name="Gray M.W."/>
            <person name="Holland P.W.H."/>
            <person name="King N."/>
            <person name="Lang F.B.F."/>
            <person name="Roger A.J."/>
            <person name="Ruiz-Trillo I."/>
            <person name="Lander E."/>
            <person name="Nusbaum C."/>
        </authorList>
    </citation>
    <scope>NUCLEOTIDE SEQUENCE [LARGE SCALE GENOMIC DNA]</scope>
    <source>
        <strain evidence="3 4">ATCC 50062</strain>
    </source>
</reference>